<name>A0A5B8VBH9_9BACT</name>
<evidence type="ECO:0000313" key="3">
    <source>
        <dbReference type="EMBL" id="QEC68804.1"/>
    </source>
</evidence>
<feature type="signal peptide" evidence="1">
    <location>
        <begin position="1"/>
        <end position="20"/>
    </location>
</feature>
<dbReference type="InterPro" id="IPR010496">
    <property type="entry name" value="AL/BT2_dom"/>
</dbReference>
<dbReference type="EMBL" id="CP042435">
    <property type="protein sequence ID" value="QEC68804.1"/>
    <property type="molecule type" value="Genomic_DNA"/>
</dbReference>
<gene>
    <name evidence="3" type="ORF">FRZ67_16365</name>
</gene>
<dbReference type="Pfam" id="PF06439">
    <property type="entry name" value="3keto-disac_hyd"/>
    <property type="match status" value="1"/>
</dbReference>
<protein>
    <submittedName>
        <fullName evidence="3">DUF1080 domain-containing protein</fullName>
    </submittedName>
</protein>
<dbReference type="OrthoDB" id="176168at2"/>
<sequence>MNRKIILSAAFIFSLAIAKAQTEADTATMYPGLYYRGDTTKPQATEFYKPVPPIVTPGKSFGDAPSDAVILFDGTSLDKWESANDTTKAADWIIDGGELTVNKKGGGSIQTKQKFLDYQLHIEWKEPVDIEGKGQARGNSGVFLASTGPGDAGYEVQVLDCYNNTTYVNGQTAAVYKQGIPLANACKKPGEWQTYDIVWTAPRFDASGKLIDSARVTVFHNGVLVQNNFHLRGVTRYIGLPYYKAHGASSIKLQSHGDPSKPISYRNIWVRPL</sequence>
<proteinExistence type="predicted"/>
<evidence type="ECO:0000259" key="2">
    <source>
        <dbReference type="Pfam" id="PF06439"/>
    </source>
</evidence>
<dbReference type="Proteomes" id="UP000321533">
    <property type="component" value="Chromosome"/>
</dbReference>
<dbReference type="RefSeq" id="WP_147191195.1">
    <property type="nucleotide sequence ID" value="NZ_CP042435.1"/>
</dbReference>
<dbReference type="GO" id="GO:0016787">
    <property type="term" value="F:hydrolase activity"/>
    <property type="evidence" value="ECO:0007669"/>
    <property type="project" value="InterPro"/>
</dbReference>
<reference evidence="3 4" key="1">
    <citation type="journal article" date="2016" name="Int. J. Syst. Evol. Microbiol.">
        <title>Panacibacter ginsenosidivorans gen. nov., sp. nov., with ginsenoside converting activity isolated from soil of a ginseng field.</title>
        <authorList>
            <person name="Siddiqi M.Z."/>
            <person name="Muhammad Shafi S."/>
            <person name="Choi K.D."/>
            <person name="Im W.T."/>
        </authorList>
    </citation>
    <scope>NUCLEOTIDE SEQUENCE [LARGE SCALE GENOMIC DNA]</scope>
    <source>
        <strain evidence="3 4">Gsoil1550</strain>
    </source>
</reference>
<evidence type="ECO:0000256" key="1">
    <source>
        <dbReference type="SAM" id="SignalP"/>
    </source>
</evidence>
<organism evidence="3 4">
    <name type="scientific">Panacibacter ginsenosidivorans</name>
    <dbReference type="NCBI Taxonomy" id="1813871"/>
    <lineage>
        <taxon>Bacteria</taxon>
        <taxon>Pseudomonadati</taxon>
        <taxon>Bacteroidota</taxon>
        <taxon>Chitinophagia</taxon>
        <taxon>Chitinophagales</taxon>
        <taxon>Chitinophagaceae</taxon>
        <taxon>Panacibacter</taxon>
    </lineage>
</organism>
<feature type="chain" id="PRO_5022910831" evidence="1">
    <location>
        <begin position="21"/>
        <end position="273"/>
    </location>
</feature>
<keyword evidence="1" id="KW-0732">Signal</keyword>
<dbReference type="Gene3D" id="2.60.120.560">
    <property type="entry name" value="Exo-inulinase, domain 1"/>
    <property type="match status" value="1"/>
</dbReference>
<keyword evidence="4" id="KW-1185">Reference proteome</keyword>
<feature type="domain" description="3-keto-alpha-glucoside-1,2-lyase/3-keto-2-hydroxy-glucal hydratase" evidence="2">
    <location>
        <begin position="68"/>
        <end position="271"/>
    </location>
</feature>
<dbReference type="AlphaFoldDB" id="A0A5B8VBH9"/>
<evidence type="ECO:0000313" key="4">
    <source>
        <dbReference type="Proteomes" id="UP000321533"/>
    </source>
</evidence>
<dbReference type="KEGG" id="pgin:FRZ67_16365"/>
<accession>A0A5B8VBH9</accession>